<evidence type="ECO:0000256" key="5">
    <source>
        <dbReference type="ARBA" id="ARBA00022777"/>
    </source>
</evidence>
<keyword evidence="5 10" id="KW-0418">Kinase</keyword>
<evidence type="ECO:0000256" key="6">
    <source>
        <dbReference type="ARBA" id="ARBA00022840"/>
    </source>
</evidence>
<dbReference type="InterPro" id="IPR000719">
    <property type="entry name" value="Prot_kinase_dom"/>
</dbReference>
<dbReference type="InterPro" id="IPR011009">
    <property type="entry name" value="Kinase-like_dom_sf"/>
</dbReference>
<dbReference type="GO" id="GO:0004674">
    <property type="term" value="F:protein serine/threonine kinase activity"/>
    <property type="evidence" value="ECO:0007669"/>
    <property type="project" value="UniProtKB-KW"/>
</dbReference>
<keyword evidence="3" id="KW-0808">Transferase</keyword>
<comment type="catalytic activity">
    <reaction evidence="8">
        <text>L-seryl-[protein] + ATP = O-phospho-L-seryl-[protein] + ADP + H(+)</text>
        <dbReference type="Rhea" id="RHEA:17989"/>
        <dbReference type="Rhea" id="RHEA-COMP:9863"/>
        <dbReference type="Rhea" id="RHEA-COMP:11604"/>
        <dbReference type="ChEBI" id="CHEBI:15378"/>
        <dbReference type="ChEBI" id="CHEBI:29999"/>
        <dbReference type="ChEBI" id="CHEBI:30616"/>
        <dbReference type="ChEBI" id="CHEBI:83421"/>
        <dbReference type="ChEBI" id="CHEBI:456216"/>
        <dbReference type="EC" id="2.7.11.1"/>
    </reaction>
</comment>
<evidence type="ECO:0000259" key="9">
    <source>
        <dbReference type="PROSITE" id="PS50011"/>
    </source>
</evidence>
<evidence type="ECO:0000256" key="4">
    <source>
        <dbReference type="ARBA" id="ARBA00022741"/>
    </source>
</evidence>
<dbReference type="PROSITE" id="PS50011">
    <property type="entry name" value="PROTEIN_KINASE_DOM"/>
    <property type="match status" value="1"/>
</dbReference>
<dbReference type="EC" id="2.7.11.1" evidence="1"/>
<dbReference type="GO" id="GO:0005524">
    <property type="term" value="F:ATP binding"/>
    <property type="evidence" value="ECO:0007669"/>
    <property type="project" value="UniProtKB-KW"/>
</dbReference>
<protein>
    <recommendedName>
        <fullName evidence="1">non-specific serine/threonine protein kinase</fullName>
        <ecNumber evidence="1">2.7.11.1</ecNumber>
    </recommendedName>
</protein>
<keyword evidence="4" id="KW-0547">Nucleotide-binding</keyword>
<dbReference type="Proteomes" id="UP000799766">
    <property type="component" value="Unassembled WGS sequence"/>
</dbReference>
<keyword evidence="6" id="KW-0067">ATP-binding</keyword>
<comment type="catalytic activity">
    <reaction evidence="7">
        <text>L-threonyl-[protein] + ATP = O-phospho-L-threonyl-[protein] + ADP + H(+)</text>
        <dbReference type="Rhea" id="RHEA:46608"/>
        <dbReference type="Rhea" id="RHEA-COMP:11060"/>
        <dbReference type="Rhea" id="RHEA-COMP:11605"/>
        <dbReference type="ChEBI" id="CHEBI:15378"/>
        <dbReference type="ChEBI" id="CHEBI:30013"/>
        <dbReference type="ChEBI" id="CHEBI:30616"/>
        <dbReference type="ChEBI" id="CHEBI:61977"/>
        <dbReference type="ChEBI" id="CHEBI:456216"/>
        <dbReference type="EC" id="2.7.11.1"/>
    </reaction>
</comment>
<dbReference type="Pfam" id="PF00069">
    <property type="entry name" value="Pkinase"/>
    <property type="match status" value="1"/>
</dbReference>
<dbReference type="EMBL" id="MU001712">
    <property type="protein sequence ID" value="KAF2452318.1"/>
    <property type="molecule type" value="Genomic_DNA"/>
</dbReference>
<sequence>MQAVLQFHQVFQLLMAADKKLPTVDDEGRTVHYYYRYFPLGVKQVLASGTSAWIGQVDDSTVFKYPLVPGGDMTRLDVERKLLEIIGPHERIIGLKGFSDTGIYLERAINGTVAKYILESGKPPPSLKQRLVWCREAAEAVAWVHSRRILHCDIQPTNLLLDEELHIKLSDLQGKQLSENGEVLLDGWSGEPCRFYCPRDDPFDADVKTDLFALGCTIYFIMMGHAVFPDIIDGEDRWYERVGDRFASRQFPQDQHACSAITSKCWQKEYESAKEVVRDIETLEREW</sequence>
<evidence type="ECO:0000256" key="3">
    <source>
        <dbReference type="ARBA" id="ARBA00022679"/>
    </source>
</evidence>
<dbReference type="OrthoDB" id="1668230at2759"/>
<name>A0A6A6NKX4_9PEZI</name>
<evidence type="ECO:0000256" key="1">
    <source>
        <dbReference type="ARBA" id="ARBA00012513"/>
    </source>
</evidence>
<dbReference type="PANTHER" id="PTHR24361:SF433">
    <property type="entry name" value="PROTEIN KINASE DOMAIN-CONTAINING PROTEIN"/>
    <property type="match status" value="1"/>
</dbReference>
<dbReference type="AlphaFoldDB" id="A0A6A6NKX4"/>
<evidence type="ECO:0000256" key="8">
    <source>
        <dbReference type="ARBA" id="ARBA00048679"/>
    </source>
</evidence>
<keyword evidence="2" id="KW-0723">Serine/threonine-protein kinase</keyword>
<organism evidence="10 11">
    <name type="scientific">Lineolata rhizophorae</name>
    <dbReference type="NCBI Taxonomy" id="578093"/>
    <lineage>
        <taxon>Eukaryota</taxon>
        <taxon>Fungi</taxon>
        <taxon>Dikarya</taxon>
        <taxon>Ascomycota</taxon>
        <taxon>Pezizomycotina</taxon>
        <taxon>Dothideomycetes</taxon>
        <taxon>Dothideomycetes incertae sedis</taxon>
        <taxon>Lineolatales</taxon>
        <taxon>Lineolataceae</taxon>
        <taxon>Lineolata</taxon>
    </lineage>
</organism>
<dbReference type="GO" id="GO:0005737">
    <property type="term" value="C:cytoplasm"/>
    <property type="evidence" value="ECO:0007669"/>
    <property type="project" value="TreeGrafter"/>
</dbReference>
<dbReference type="SUPFAM" id="SSF56112">
    <property type="entry name" value="Protein kinase-like (PK-like)"/>
    <property type="match status" value="1"/>
</dbReference>
<proteinExistence type="predicted"/>
<dbReference type="InterPro" id="IPR053235">
    <property type="entry name" value="Ser_Thr_kinase"/>
</dbReference>
<keyword evidence="11" id="KW-1185">Reference proteome</keyword>
<gene>
    <name evidence="10" type="ORF">BDY21DRAFT_359626</name>
</gene>
<accession>A0A6A6NKX4</accession>
<feature type="domain" description="Protein kinase" evidence="9">
    <location>
        <begin position="40"/>
        <end position="287"/>
    </location>
</feature>
<evidence type="ECO:0000256" key="7">
    <source>
        <dbReference type="ARBA" id="ARBA00047899"/>
    </source>
</evidence>
<evidence type="ECO:0000256" key="2">
    <source>
        <dbReference type="ARBA" id="ARBA00022527"/>
    </source>
</evidence>
<evidence type="ECO:0000313" key="10">
    <source>
        <dbReference type="EMBL" id="KAF2452318.1"/>
    </source>
</evidence>
<reference evidence="10" key="1">
    <citation type="journal article" date="2020" name="Stud. Mycol.">
        <title>101 Dothideomycetes genomes: a test case for predicting lifestyles and emergence of pathogens.</title>
        <authorList>
            <person name="Haridas S."/>
            <person name="Albert R."/>
            <person name="Binder M."/>
            <person name="Bloem J."/>
            <person name="Labutti K."/>
            <person name="Salamov A."/>
            <person name="Andreopoulos B."/>
            <person name="Baker S."/>
            <person name="Barry K."/>
            <person name="Bills G."/>
            <person name="Bluhm B."/>
            <person name="Cannon C."/>
            <person name="Castanera R."/>
            <person name="Culley D."/>
            <person name="Daum C."/>
            <person name="Ezra D."/>
            <person name="Gonzalez J."/>
            <person name="Henrissat B."/>
            <person name="Kuo A."/>
            <person name="Liang C."/>
            <person name="Lipzen A."/>
            <person name="Lutzoni F."/>
            <person name="Magnuson J."/>
            <person name="Mondo S."/>
            <person name="Nolan M."/>
            <person name="Ohm R."/>
            <person name="Pangilinan J."/>
            <person name="Park H.-J."/>
            <person name="Ramirez L."/>
            <person name="Alfaro M."/>
            <person name="Sun H."/>
            <person name="Tritt A."/>
            <person name="Yoshinaga Y."/>
            <person name="Zwiers L.-H."/>
            <person name="Turgeon B."/>
            <person name="Goodwin S."/>
            <person name="Spatafora J."/>
            <person name="Crous P."/>
            <person name="Grigoriev I."/>
        </authorList>
    </citation>
    <scope>NUCLEOTIDE SEQUENCE</scope>
    <source>
        <strain evidence="10">ATCC 16933</strain>
    </source>
</reference>
<dbReference type="PANTHER" id="PTHR24361">
    <property type="entry name" value="MITOGEN-ACTIVATED KINASE KINASE KINASE"/>
    <property type="match status" value="1"/>
</dbReference>
<evidence type="ECO:0000313" key="11">
    <source>
        <dbReference type="Proteomes" id="UP000799766"/>
    </source>
</evidence>
<dbReference type="Gene3D" id="1.10.510.10">
    <property type="entry name" value="Transferase(Phosphotransferase) domain 1"/>
    <property type="match status" value="1"/>
</dbReference>